<reference evidence="5 6" key="1">
    <citation type="submission" date="2019-01" db="EMBL/GenBank/DDBJ databases">
        <title>Genomic insights into a novel species Rhodoferax sp.</title>
        <authorList>
            <person name="Jin L."/>
        </authorList>
    </citation>
    <scope>NUCLEOTIDE SEQUENCE [LARGE SCALE GENOMIC DNA]</scope>
    <source>
        <strain evidence="5 6">CHu59-6-5</strain>
    </source>
</reference>
<evidence type="ECO:0000256" key="1">
    <source>
        <dbReference type="SAM" id="MobiDB-lite"/>
    </source>
</evidence>
<dbReference type="InterPro" id="IPR007379">
    <property type="entry name" value="Tim44-like_dom"/>
</dbReference>
<keyword evidence="2" id="KW-0812">Transmembrane</keyword>
<keyword evidence="2" id="KW-1133">Transmembrane helix</keyword>
<organism evidence="5 6">
    <name type="scientific">Rhodoferax sediminis</name>
    <dbReference type="NCBI Taxonomy" id="2509614"/>
    <lineage>
        <taxon>Bacteria</taxon>
        <taxon>Pseudomonadati</taxon>
        <taxon>Pseudomonadota</taxon>
        <taxon>Betaproteobacteria</taxon>
        <taxon>Burkholderiales</taxon>
        <taxon>Comamonadaceae</taxon>
        <taxon>Rhodoferax</taxon>
    </lineage>
</organism>
<dbReference type="SMART" id="SM00978">
    <property type="entry name" value="Tim44"/>
    <property type="match status" value="1"/>
</dbReference>
<sequence>MKYWSLILVAALALSSLNAEAARRLGGGRSFGQQSGNVTQREAARAPVAPGGAAQSVAKPAPGAAGANGAAPAPRKPWGGMLGGLAAGLGLAWLAHSLGLGAAFGQILLLALVVLIGLAVYGMVMRSRRAGATPGGAPFAFEGAGGAPAAVTPRQYSPDNVGNDASARPWERAGMAFDPDKSQSGAAALPGPGSLIGSALVGSQTWGVPEGFDVDGFLAAAKRNFVTLQDAWDRADIGMLRAMMTDTMLSEIKTQLSEREVHTGGQSNRTDVVMLQAQLLGIEDLGEGYLASVEFSGMIREEPSAGPSPFREVWNMSKPKSGTSGWLVAGVQALQ</sequence>
<evidence type="ECO:0000313" key="5">
    <source>
        <dbReference type="EMBL" id="QDL36671.1"/>
    </source>
</evidence>
<feature type="chain" id="PRO_5021902015" evidence="3">
    <location>
        <begin position="22"/>
        <end position="335"/>
    </location>
</feature>
<feature type="signal peptide" evidence="3">
    <location>
        <begin position="1"/>
        <end position="21"/>
    </location>
</feature>
<dbReference type="EMBL" id="CP035503">
    <property type="protein sequence ID" value="QDL36671.1"/>
    <property type="molecule type" value="Genomic_DNA"/>
</dbReference>
<evidence type="ECO:0000256" key="2">
    <source>
        <dbReference type="SAM" id="Phobius"/>
    </source>
</evidence>
<keyword evidence="6" id="KW-1185">Reference proteome</keyword>
<feature type="compositionally biased region" description="Polar residues" evidence="1">
    <location>
        <begin position="31"/>
        <end position="40"/>
    </location>
</feature>
<accession>A0A515D8C9</accession>
<dbReference type="Gene3D" id="3.10.450.240">
    <property type="match status" value="1"/>
</dbReference>
<dbReference type="Pfam" id="PF04280">
    <property type="entry name" value="Tim44"/>
    <property type="match status" value="1"/>
</dbReference>
<name>A0A515D8C9_9BURK</name>
<dbReference type="KEGG" id="rhf:EUB48_04690"/>
<feature type="compositionally biased region" description="Low complexity" evidence="1">
    <location>
        <begin position="45"/>
        <end position="72"/>
    </location>
</feature>
<evidence type="ECO:0000259" key="4">
    <source>
        <dbReference type="SMART" id="SM00978"/>
    </source>
</evidence>
<dbReference type="Proteomes" id="UP000316798">
    <property type="component" value="Chromosome"/>
</dbReference>
<dbReference type="PANTHER" id="PTHR41542">
    <property type="entry name" value="BLL5807 PROTEIN"/>
    <property type="match status" value="1"/>
</dbReference>
<evidence type="ECO:0000313" key="6">
    <source>
        <dbReference type="Proteomes" id="UP000316798"/>
    </source>
</evidence>
<dbReference type="OrthoDB" id="5297955at2"/>
<keyword evidence="2" id="KW-0472">Membrane</keyword>
<feature type="region of interest" description="Disordered" evidence="1">
    <location>
        <begin position="30"/>
        <end position="72"/>
    </location>
</feature>
<proteinExistence type="predicted"/>
<dbReference type="AlphaFoldDB" id="A0A515D8C9"/>
<dbReference type="SUPFAM" id="SSF54427">
    <property type="entry name" value="NTF2-like"/>
    <property type="match status" value="1"/>
</dbReference>
<keyword evidence="3" id="KW-0732">Signal</keyword>
<feature type="transmembrane region" description="Helical" evidence="2">
    <location>
        <begin position="107"/>
        <end position="124"/>
    </location>
</feature>
<dbReference type="PANTHER" id="PTHR41542:SF1">
    <property type="entry name" value="BLL5807 PROTEIN"/>
    <property type="match status" value="1"/>
</dbReference>
<dbReference type="InterPro" id="IPR032710">
    <property type="entry name" value="NTF2-like_dom_sf"/>
</dbReference>
<protein>
    <submittedName>
        <fullName evidence="5">Tim44 domain-containing protein</fullName>
    </submittedName>
</protein>
<evidence type="ECO:0000256" key="3">
    <source>
        <dbReference type="SAM" id="SignalP"/>
    </source>
</evidence>
<gene>
    <name evidence="5" type="ORF">EUB48_04690</name>
</gene>
<feature type="domain" description="Tim44-like" evidence="4">
    <location>
        <begin position="198"/>
        <end position="333"/>
    </location>
</feature>
<feature type="transmembrane region" description="Helical" evidence="2">
    <location>
        <begin position="78"/>
        <end position="95"/>
    </location>
</feature>
<dbReference type="RefSeq" id="WP_142817837.1">
    <property type="nucleotide sequence ID" value="NZ_CP035503.1"/>
</dbReference>